<dbReference type="PANTHER" id="PTHR12315">
    <property type="entry name" value="BICOID-INTERACTING PROTEIN RELATED"/>
    <property type="match status" value="1"/>
</dbReference>
<reference evidence="9" key="1">
    <citation type="journal article" date="2020" name="Plant Biotechnol. J.">
        <title>The pomegranate (Punica granatum L.) draft genome dissects genetic divergence between soft- and hard-seeded cultivars.</title>
        <authorList>
            <person name="Luo X."/>
            <person name="Li H."/>
            <person name="Wu Z."/>
            <person name="Yao W."/>
            <person name="Zhao P."/>
            <person name="Cao D."/>
            <person name="Yu H."/>
            <person name="Li K."/>
            <person name="Poudel K."/>
            <person name="Zhao D."/>
            <person name="Zhang F."/>
            <person name="Xia X."/>
            <person name="Chen L."/>
            <person name="Wang Q."/>
            <person name="Jing D."/>
            <person name="Cao S."/>
        </authorList>
    </citation>
    <scope>NUCLEOTIDE SEQUENCE [LARGE SCALE GENOMIC DNA]</scope>
</reference>
<comment type="similarity">
    <text evidence="1 6">Belongs to the methyltransferase superfamily.</text>
</comment>
<feature type="domain" description="Bin3-type SAM" evidence="8">
    <location>
        <begin position="61"/>
        <end position="301"/>
    </location>
</feature>
<dbReference type="GeneID" id="116199672"/>
<gene>
    <name evidence="10 11" type="primary">LOC116199672</name>
</gene>
<dbReference type="PROSITE" id="PS51515">
    <property type="entry name" value="BIN3_SAM"/>
    <property type="match status" value="1"/>
</dbReference>
<evidence type="ECO:0000313" key="11">
    <source>
        <dbReference type="RefSeq" id="XP_031385992.1"/>
    </source>
</evidence>
<proteinExistence type="inferred from homology"/>
<protein>
    <recommendedName>
        <fullName evidence="6">RNA methyltransferase</fullName>
        <ecNumber evidence="6">2.1.1.-</ecNumber>
    </recommendedName>
</protein>
<keyword evidence="4 5" id="KW-0949">S-adenosyl-L-methionine</keyword>
<dbReference type="Proteomes" id="UP000515151">
    <property type="component" value="Chromosome 3"/>
</dbReference>
<name>A0A6P8CWX0_PUNGR</name>
<evidence type="ECO:0000256" key="6">
    <source>
        <dbReference type="RuleBase" id="RU367087"/>
    </source>
</evidence>
<dbReference type="InterPro" id="IPR010675">
    <property type="entry name" value="Bin3_C"/>
</dbReference>
<dbReference type="EC" id="2.1.1.-" evidence="6"/>
<dbReference type="Gene3D" id="3.40.50.150">
    <property type="entry name" value="Vaccinia Virus protein VP39"/>
    <property type="match status" value="1"/>
</dbReference>
<evidence type="ECO:0000256" key="2">
    <source>
        <dbReference type="ARBA" id="ARBA00022603"/>
    </source>
</evidence>
<dbReference type="CDD" id="cd02440">
    <property type="entry name" value="AdoMet_MTases"/>
    <property type="match status" value="1"/>
</dbReference>
<evidence type="ECO:0000259" key="8">
    <source>
        <dbReference type="PROSITE" id="PS51515"/>
    </source>
</evidence>
<dbReference type="GO" id="GO:0040031">
    <property type="term" value="P:snRNA modification"/>
    <property type="evidence" value="ECO:0007669"/>
    <property type="project" value="TreeGrafter"/>
</dbReference>
<feature type="compositionally biased region" description="Basic and acidic residues" evidence="7">
    <location>
        <begin position="1"/>
        <end position="30"/>
    </location>
</feature>
<feature type="region of interest" description="Disordered" evidence="7">
    <location>
        <begin position="129"/>
        <end position="166"/>
    </location>
</feature>
<dbReference type="GO" id="GO:0008171">
    <property type="term" value="F:O-methyltransferase activity"/>
    <property type="evidence" value="ECO:0007669"/>
    <property type="project" value="UniProtKB-UniRule"/>
</dbReference>
<keyword evidence="9" id="KW-1185">Reference proteome</keyword>
<dbReference type="AlphaFoldDB" id="A0A6P8CWX0"/>
<dbReference type="InterPro" id="IPR039772">
    <property type="entry name" value="Bin3-like"/>
</dbReference>
<reference evidence="10 11" key="2">
    <citation type="submission" date="2025-04" db="UniProtKB">
        <authorList>
            <consortium name="RefSeq"/>
        </authorList>
    </citation>
    <scope>IDENTIFICATION</scope>
    <source>
        <tissue evidence="10 11">Leaf</tissue>
    </source>
</reference>
<evidence type="ECO:0000256" key="5">
    <source>
        <dbReference type="PROSITE-ProRule" id="PRU00848"/>
    </source>
</evidence>
<dbReference type="InterPro" id="IPR029063">
    <property type="entry name" value="SAM-dependent_MTases_sf"/>
</dbReference>
<dbReference type="RefSeq" id="XP_031385992.1">
    <property type="nucleotide sequence ID" value="XM_031530132.1"/>
</dbReference>
<evidence type="ECO:0000256" key="3">
    <source>
        <dbReference type="ARBA" id="ARBA00022679"/>
    </source>
</evidence>
<dbReference type="SUPFAM" id="SSF53335">
    <property type="entry name" value="S-adenosyl-L-methionine-dependent methyltransferases"/>
    <property type="match status" value="1"/>
</dbReference>
<organism evidence="9 10">
    <name type="scientific">Punica granatum</name>
    <name type="common">Pomegranate</name>
    <dbReference type="NCBI Taxonomy" id="22663"/>
    <lineage>
        <taxon>Eukaryota</taxon>
        <taxon>Viridiplantae</taxon>
        <taxon>Streptophyta</taxon>
        <taxon>Embryophyta</taxon>
        <taxon>Tracheophyta</taxon>
        <taxon>Spermatophyta</taxon>
        <taxon>Magnoliopsida</taxon>
        <taxon>eudicotyledons</taxon>
        <taxon>Gunneridae</taxon>
        <taxon>Pentapetalae</taxon>
        <taxon>rosids</taxon>
        <taxon>malvids</taxon>
        <taxon>Myrtales</taxon>
        <taxon>Lythraceae</taxon>
        <taxon>Punica</taxon>
    </lineage>
</organism>
<evidence type="ECO:0000256" key="1">
    <source>
        <dbReference type="ARBA" id="ARBA00008361"/>
    </source>
</evidence>
<dbReference type="Pfam" id="PF06325">
    <property type="entry name" value="PrmA"/>
    <property type="match status" value="1"/>
</dbReference>
<evidence type="ECO:0000256" key="4">
    <source>
        <dbReference type="ARBA" id="ARBA00022691"/>
    </source>
</evidence>
<dbReference type="Pfam" id="PF06859">
    <property type="entry name" value="Bin3"/>
    <property type="match status" value="1"/>
</dbReference>
<sequence>MEAEKEDKVVADGAAEERGQRQQVAEEVKEKKNKRKRKEFAPFGNYRNYYGYRIGHDLDEDPRLKVMKKEWFEGKTCLDIGCNNGIITIHIAKKFGCRSILGIDIDSHRIEDAHWNLRKVVKMEANMKNCTKSSEPKSEENSNGPEQIVNSSLDEEARNTSDDLPRESKDLSTVVSFQHENFVESRHPLSARYDTILCLSVTKWVHLNWGDEGLISLFSKVWQLLQPGGVFVLEPQPWRSYQQNRLVSETTAKNYSRIIFRPQYFQEILLDKIGFRTVEDLTSALSGAKTGFNRPVLAFYK</sequence>
<feature type="compositionally biased region" description="Basic and acidic residues" evidence="7">
    <location>
        <begin position="155"/>
        <end position="166"/>
    </location>
</feature>
<keyword evidence="3 6" id="KW-0808">Transferase</keyword>
<dbReference type="InterPro" id="IPR024160">
    <property type="entry name" value="BIN3_SAM-bd_dom"/>
</dbReference>
<dbReference type="GO" id="GO:0017069">
    <property type="term" value="F:snRNA binding"/>
    <property type="evidence" value="ECO:0007669"/>
    <property type="project" value="TreeGrafter"/>
</dbReference>
<accession>A0A6P8CWX0</accession>
<dbReference type="GO" id="GO:0032259">
    <property type="term" value="P:methylation"/>
    <property type="evidence" value="ECO:0007669"/>
    <property type="project" value="UniProtKB-KW"/>
</dbReference>
<dbReference type="OrthoDB" id="10017101at2759"/>
<evidence type="ECO:0000256" key="7">
    <source>
        <dbReference type="SAM" id="MobiDB-lite"/>
    </source>
</evidence>
<evidence type="ECO:0000313" key="10">
    <source>
        <dbReference type="RefSeq" id="XP_031385991.1"/>
    </source>
</evidence>
<dbReference type="GO" id="GO:0008173">
    <property type="term" value="F:RNA methyltransferase activity"/>
    <property type="evidence" value="ECO:0007669"/>
    <property type="project" value="UniProtKB-UniRule"/>
</dbReference>
<evidence type="ECO:0000313" key="9">
    <source>
        <dbReference type="Proteomes" id="UP000515151"/>
    </source>
</evidence>
<keyword evidence="2 6" id="KW-0489">Methyltransferase</keyword>
<dbReference type="PANTHER" id="PTHR12315:SF0">
    <property type="entry name" value="7SK SNRNA METHYLPHOSPHATE CAPPING ENZYME"/>
    <property type="match status" value="1"/>
</dbReference>
<dbReference type="RefSeq" id="XP_031385991.1">
    <property type="nucleotide sequence ID" value="XM_031530131.1"/>
</dbReference>
<feature type="region of interest" description="Disordered" evidence="7">
    <location>
        <begin position="1"/>
        <end position="36"/>
    </location>
</feature>